<gene>
    <name evidence="1" type="ORF">DF185_12890</name>
</gene>
<sequence>MAKKNVIIVGAAGRDFHNFNTYFRDNSEYNVVAFTAAQIPDIDGRKYPAELAGSLYPDGIPIYAEEDLPKLIKEHCIDDCVFSYSDVSYKTVMNISAIVNAAGSNFKLLGPGDTMIKSQKPVIAVVATRTGCGKSQTSRKVIEELMAKGLKVIAIRHPMPYGDLVAQKVQRFATIEDLKKHKCTVEEMEEYEPHVTRGNVIYAGVDYEAIVRSAEEDPDGCDVILWDGGNNDFAFYKPDMTITVADPHRPGAELSYYPGEVNLRMADIVVINKMDSAAPEGIQEVRESIAYANPKAQVVDGASPISVDDPEMIRGKRVLIVEDGPTLTHGEMKIGAGTIAARKFGAAEEIDARPYLVGKLKETYEIYPEIGNILPAMGYSDQQLKDLEATINASDCDTVIIGTPIDLNRIINIKKPNTRVYYDLEEIGYPKMSHIINQFVKDHNLIQETVE</sequence>
<organism evidence="1 2">
    <name type="scientific">Marinifilum breve</name>
    <dbReference type="NCBI Taxonomy" id="2184082"/>
    <lineage>
        <taxon>Bacteria</taxon>
        <taxon>Pseudomonadati</taxon>
        <taxon>Bacteroidota</taxon>
        <taxon>Bacteroidia</taxon>
        <taxon>Marinilabiliales</taxon>
        <taxon>Marinifilaceae</taxon>
    </lineage>
</organism>
<dbReference type="Gene3D" id="3.40.50.720">
    <property type="entry name" value="NAD(P)-binding Rossmann-like Domain"/>
    <property type="match status" value="1"/>
</dbReference>
<dbReference type="InterPro" id="IPR053199">
    <property type="entry name" value="cDPG_synthetase-like"/>
</dbReference>
<dbReference type="EMBL" id="QFLI01000005">
    <property type="protein sequence ID" value="PXY00795.1"/>
    <property type="molecule type" value="Genomic_DNA"/>
</dbReference>
<evidence type="ECO:0000313" key="1">
    <source>
        <dbReference type="EMBL" id="PXY00795.1"/>
    </source>
</evidence>
<accession>A0A2V3ZVV7</accession>
<name>A0A2V3ZVV7_9BACT</name>
<dbReference type="PANTHER" id="PTHR42869:SF1">
    <property type="entry name" value="SLL0572 PROTEIN"/>
    <property type="match status" value="1"/>
</dbReference>
<comment type="caution">
    <text evidence="1">The sequence shown here is derived from an EMBL/GenBank/DDBJ whole genome shotgun (WGS) entry which is preliminary data.</text>
</comment>
<protein>
    <submittedName>
        <fullName evidence="1">GTPase</fullName>
    </submittedName>
</protein>
<dbReference type="AlphaFoldDB" id="A0A2V3ZVV7"/>
<evidence type="ECO:0000313" key="2">
    <source>
        <dbReference type="Proteomes" id="UP000248079"/>
    </source>
</evidence>
<keyword evidence="2" id="KW-1185">Reference proteome</keyword>
<dbReference type="Gene3D" id="3.40.50.300">
    <property type="entry name" value="P-loop containing nucleotide triphosphate hydrolases"/>
    <property type="match status" value="1"/>
</dbReference>
<dbReference type="CDD" id="cd01983">
    <property type="entry name" value="SIMIBI"/>
    <property type="match status" value="1"/>
</dbReference>
<proteinExistence type="predicted"/>
<reference evidence="1 2" key="1">
    <citation type="submission" date="2018-05" db="EMBL/GenBank/DDBJ databases">
        <title>Marinifilum breve JC075T sp. nov., a marine bacterium isolated from Yongle Blue Hole in the South China Sea.</title>
        <authorList>
            <person name="Fu T."/>
        </authorList>
    </citation>
    <scope>NUCLEOTIDE SEQUENCE [LARGE SCALE GENOMIC DNA]</scope>
    <source>
        <strain evidence="1 2">JC075</strain>
    </source>
</reference>
<dbReference type="SUPFAM" id="SSF52540">
    <property type="entry name" value="P-loop containing nucleoside triphosphate hydrolases"/>
    <property type="match status" value="1"/>
</dbReference>
<dbReference type="Proteomes" id="UP000248079">
    <property type="component" value="Unassembled WGS sequence"/>
</dbReference>
<dbReference type="RefSeq" id="WP_110361161.1">
    <property type="nucleotide sequence ID" value="NZ_QFLI01000005.1"/>
</dbReference>
<dbReference type="InterPro" id="IPR027417">
    <property type="entry name" value="P-loop_NTPase"/>
</dbReference>
<dbReference type="PANTHER" id="PTHR42869">
    <property type="entry name" value="SLL0572 PROTEIN"/>
    <property type="match status" value="1"/>
</dbReference>
<dbReference type="OrthoDB" id="9763469at2"/>